<dbReference type="Pfam" id="PF14322">
    <property type="entry name" value="SusD-like_3"/>
    <property type="match status" value="1"/>
</dbReference>
<dbReference type="InterPro" id="IPR033985">
    <property type="entry name" value="SusD-like_N"/>
</dbReference>
<dbReference type="InterPro" id="IPR011990">
    <property type="entry name" value="TPR-like_helical_dom_sf"/>
</dbReference>
<dbReference type="AlphaFoldDB" id="A0A514CH71"/>
<evidence type="ECO:0000256" key="3">
    <source>
        <dbReference type="ARBA" id="ARBA00022729"/>
    </source>
</evidence>
<reference evidence="9 10" key="1">
    <citation type="submission" date="2019-06" db="EMBL/GenBank/DDBJ databases">
        <title>Echinicola alkalisoli sp. nov. isolated from saline soil.</title>
        <authorList>
            <person name="Sun J.-Q."/>
            <person name="Xu L."/>
        </authorList>
    </citation>
    <scope>NUCLEOTIDE SEQUENCE [LARGE SCALE GENOMIC DNA]</scope>
    <source>
        <strain evidence="9 10">LN3S3</strain>
    </source>
</reference>
<evidence type="ECO:0000313" key="10">
    <source>
        <dbReference type="Proteomes" id="UP000316614"/>
    </source>
</evidence>
<accession>A0A514CH71</accession>
<dbReference type="InterPro" id="IPR012944">
    <property type="entry name" value="SusD_RagB_dom"/>
</dbReference>
<dbReference type="EMBL" id="CP041253">
    <property type="protein sequence ID" value="QDH79169.1"/>
    <property type="molecule type" value="Genomic_DNA"/>
</dbReference>
<evidence type="ECO:0000313" key="9">
    <source>
        <dbReference type="EMBL" id="QDH79169.1"/>
    </source>
</evidence>
<gene>
    <name evidence="9" type="ORF">FKX85_09045</name>
</gene>
<organism evidence="9 10">
    <name type="scientific">Echinicola soli</name>
    <dbReference type="NCBI Taxonomy" id="2591634"/>
    <lineage>
        <taxon>Bacteria</taxon>
        <taxon>Pseudomonadati</taxon>
        <taxon>Bacteroidota</taxon>
        <taxon>Cytophagia</taxon>
        <taxon>Cytophagales</taxon>
        <taxon>Cyclobacteriaceae</taxon>
        <taxon>Echinicola</taxon>
    </lineage>
</organism>
<dbReference type="KEGG" id="echi:FKX85_09045"/>
<dbReference type="SUPFAM" id="SSF48452">
    <property type="entry name" value="TPR-like"/>
    <property type="match status" value="1"/>
</dbReference>
<evidence type="ECO:0000259" key="8">
    <source>
        <dbReference type="Pfam" id="PF14322"/>
    </source>
</evidence>
<evidence type="ECO:0000256" key="4">
    <source>
        <dbReference type="ARBA" id="ARBA00023136"/>
    </source>
</evidence>
<keyword evidence="4" id="KW-0472">Membrane</keyword>
<dbReference type="Proteomes" id="UP000316614">
    <property type="component" value="Chromosome"/>
</dbReference>
<feature type="signal peptide" evidence="6">
    <location>
        <begin position="1"/>
        <end position="22"/>
    </location>
</feature>
<dbReference type="OrthoDB" id="691907at2"/>
<dbReference type="PROSITE" id="PS51257">
    <property type="entry name" value="PROKAR_LIPOPROTEIN"/>
    <property type="match status" value="1"/>
</dbReference>
<keyword evidence="10" id="KW-1185">Reference proteome</keyword>
<name>A0A514CH71_9BACT</name>
<dbReference type="CDD" id="cd08977">
    <property type="entry name" value="SusD"/>
    <property type="match status" value="1"/>
</dbReference>
<evidence type="ECO:0000256" key="1">
    <source>
        <dbReference type="ARBA" id="ARBA00004442"/>
    </source>
</evidence>
<protein>
    <submittedName>
        <fullName evidence="9">RagB/SusD family nutrient uptake outer membrane protein</fullName>
    </submittedName>
</protein>
<feature type="domain" description="RagB/SusD" evidence="7">
    <location>
        <begin position="354"/>
        <end position="469"/>
    </location>
</feature>
<sequence>MKLYKTNIIASAVALLTLGACADSFLEIQPKGTNLEANYYQNQQEAYNGLVAVYDVVGWTGNGFVTKQNTLNAASDDHYAGGGGPTDITALQVWSNYTLDPATGPQSELWRKGFSGVFRANVLLQKLPEIPMDESLKARYAAETQFLRAYFYFDLVRLFENIPLLTSPVPTSEMYDVPQADPSAVYQLIESDLKAAIQTLPTTVDMATEAGRATIGMARALLGKVYLRQEKFDLAAQEFAAVNGIPGETSQYGYKLLDKFADLWVVDNKFNSESIFEINFTSQSNGEWGCVSCTEGNVLNIMVGPRGYNAISPDAPDFVSGWSFLPFTENFFSTIQGDPRSYATVANLDSLEKAGAVTYEKGYMNTGYFLKKFAGREADRSTGGGVMELNFRQNMYEIRLADTYLLEAEALVRGGGDAGRAQQLVDAIRARVGLSPIPATLENILNERRIELAGEGHRWFDLIRNGLAADVLSDRGFMAGKHEILPIPLLELDNTLIEQNQEYGGTK</sequence>
<evidence type="ECO:0000259" key="7">
    <source>
        <dbReference type="Pfam" id="PF07980"/>
    </source>
</evidence>
<comment type="similarity">
    <text evidence="2">Belongs to the SusD family.</text>
</comment>
<dbReference type="GO" id="GO:0009279">
    <property type="term" value="C:cell outer membrane"/>
    <property type="evidence" value="ECO:0007669"/>
    <property type="project" value="UniProtKB-SubCell"/>
</dbReference>
<feature type="chain" id="PRO_5022157932" evidence="6">
    <location>
        <begin position="23"/>
        <end position="507"/>
    </location>
</feature>
<evidence type="ECO:0000256" key="6">
    <source>
        <dbReference type="SAM" id="SignalP"/>
    </source>
</evidence>
<dbReference type="RefSeq" id="WP_141614416.1">
    <property type="nucleotide sequence ID" value="NZ_CP041253.1"/>
</dbReference>
<evidence type="ECO:0000256" key="2">
    <source>
        <dbReference type="ARBA" id="ARBA00006275"/>
    </source>
</evidence>
<keyword evidence="3 6" id="KW-0732">Signal</keyword>
<proteinExistence type="inferred from homology"/>
<keyword evidence="5" id="KW-0998">Cell outer membrane</keyword>
<dbReference type="Gene3D" id="1.25.40.390">
    <property type="match status" value="1"/>
</dbReference>
<feature type="domain" description="SusD-like N-terminal" evidence="8">
    <location>
        <begin position="94"/>
        <end position="227"/>
    </location>
</feature>
<evidence type="ECO:0000256" key="5">
    <source>
        <dbReference type="ARBA" id="ARBA00023237"/>
    </source>
</evidence>
<comment type="subcellular location">
    <subcellularLocation>
        <location evidence="1">Cell outer membrane</location>
    </subcellularLocation>
</comment>
<dbReference type="Pfam" id="PF07980">
    <property type="entry name" value="SusD_RagB"/>
    <property type="match status" value="1"/>
</dbReference>